<proteinExistence type="predicted"/>
<dbReference type="Proteomes" id="UP001164539">
    <property type="component" value="Chromosome 8"/>
</dbReference>
<evidence type="ECO:0000313" key="2">
    <source>
        <dbReference type="Proteomes" id="UP001164539"/>
    </source>
</evidence>
<gene>
    <name evidence="1" type="ORF">OWV82_014266</name>
</gene>
<accession>A0ACC1XLY7</accession>
<sequence length="754" mass="86840">MEDKVKKILKLVKSKENGIARDSKKDSELVGLIKDLHDQYQSLLYNRLKGDPGKRSRGRRDKGRSYSSCSSSDSEYYSSEDIEINNSNVRNAHHKATHSFKQALKGENPEVSDLKHKLMSTIEEKEALRSEYREALSKIQAAEAMNKNLRDEAYEKQREISNLVKVHEDHGSQTSAQIKELERQLSGLKLELESLHEHKRELEAQCASKATEAKEAGKKNIELHSRVSELELISKEKGNEMANLLQKYKNNENILTSKNEELMAQVSYLEAEVDSLRVPKEKAVDQVKSLLAQANVMQQDLVSLTSQKNELEMLLEGKKEEISEYLIKLNAITDELTEKTAVEQRLLKEKEGFVVQVKDLELEIESMCNQKNKLEEQIDSKNEDTKLLREENQRLHVRLSAMENQLSALQRKCEDPENEASTQNLVLKAQIDNLKQKLDDVQLQKIQLETQIVREKQESLKSLTEMEQQNFKLTNKIADQQKVMKEREDTIEKLTEEFKQAKSQILGSKASIHVAERKMTELAEDFRKQLEDNVRVLYRRILVAEQLHNENKDSYEKTKEQLQESNRLLQARFGLNPRFGARAAQSKQIRNMLEPGNQALSELDSVVRKLESKGDLSKRISKMSNELAFAKNWVTESNNHTRRLQEQVESLIEKLDDKEEQESLLREKVSNLEAKLGKQGGDKLNMIKDVSDLEKKVGELENKIKEKDANLLTLGEEKREAIRQLCLWIDHHRTHSNHLKGVIAKNTLKGRTIS</sequence>
<reference evidence="1 2" key="1">
    <citation type="journal article" date="2023" name="Science">
        <title>Complex scaffold remodeling in plant triterpene biosynthesis.</title>
        <authorList>
            <person name="De La Pena R."/>
            <person name="Hodgson H."/>
            <person name="Liu J.C."/>
            <person name="Stephenson M.J."/>
            <person name="Martin A.C."/>
            <person name="Owen C."/>
            <person name="Harkess A."/>
            <person name="Leebens-Mack J."/>
            <person name="Jimenez L.E."/>
            <person name="Osbourn A."/>
            <person name="Sattely E.S."/>
        </authorList>
    </citation>
    <scope>NUCLEOTIDE SEQUENCE [LARGE SCALE GENOMIC DNA]</scope>
    <source>
        <strain evidence="2">cv. JPN11</strain>
        <tissue evidence="1">Leaf</tissue>
    </source>
</reference>
<evidence type="ECO:0000313" key="1">
    <source>
        <dbReference type="EMBL" id="KAJ4711932.1"/>
    </source>
</evidence>
<comment type="caution">
    <text evidence="1">The sequence shown here is derived from an EMBL/GenBank/DDBJ whole genome shotgun (WGS) entry which is preliminary data.</text>
</comment>
<organism evidence="1 2">
    <name type="scientific">Melia azedarach</name>
    <name type="common">Chinaberry tree</name>
    <dbReference type="NCBI Taxonomy" id="155640"/>
    <lineage>
        <taxon>Eukaryota</taxon>
        <taxon>Viridiplantae</taxon>
        <taxon>Streptophyta</taxon>
        <taxon>Embryophyta</taxon>
        <taxon>Tracheophyta</taxon>
        <taxon>Spermatophyta</taxon>
        <taxon>Magnoliopsida</taxon>
        <taxon>eudicotyledons</taxon>
        <taxon>Gunneridae</taxon>
        <taxon>Pentapetalae</taxon>
        <taxon>rosids</taxon>
        <taxon>malvids</taxon>
        <taxon>Sapindales</taxon>
        <taxon>Meliaceae</taxon>
        <taxon>Melia</taxon>
    </lineage>
</organism>
<dbReference type="EMBL" id="CM051401">
    <property type="protein sequence ID" value="KAJ4711932.1"/>
    <property type="molecule type" value="Genomic_DNA"/>
</dbReference>
<keyword evidence="2" id="KW-1185">Reference proteome</keyword>
<name>A0ACC1XLY7_MELAZ</name>
<protein>
    <submittedName>
        <fullName evidence="1">Intracellular protein transport protein USO1-like</fullName>
    </submittedName>
</protein>